<dbReference type="OrthoDB" id="686384at2759"/>
<evidence type="ECO:0000313" key="4">
    <source>
        <dbReference type="Proteomes" id="UP000308549"/>
    </source>
</evidence>
<organism evidence="3 4">
    <name type="scientific">Salinomyces thailandicus</name>
    <dbReference type="NCBI Taxonomy" id="706561"/>
    <lineage>
        <taxon>Eukaryota</taxon>
        <taxon>Fungi</taxon>
        <taxon>Dikarya</taxon>
        <taxon>Ascomycota</taxon>
        <taxon>Pezizomycotina</taxon>
        <taxon>Dothideomycetes</taxon>
        <taxon>Dothideomycetidae</taxon>
        <taxon>Mycosphaerellales</taxon>
        <taxon>Teratosphaeriaceae</taxon>
        <taxon>Salinomyces</taxon>
    </lineage>
</organism>
<comment type="caution">
    <text evidence="3">The sequence shown here is derived from an EMBL/GenBank/DDBJ whole genome shotgun (WGS) entry which is preliminary data.</text>
</comment>
<dbReference type="EMBL" id="NAJL01000026">
    <property type="protein sequence ID" value="TKA26809.1"/>
    <property type="molecule type" value="Genomic_DNA"/>
</dbReference>
<gene>
    <name evidence="3" type="ORF">B0A50_04255</name>
</gene>
<keyword evidence="4" id="KW-1185">Reference proteome</keyword>
<dbReference type="Gene3D" id="3.20.20.100">
    <property type="entry name" value="NADP-dependent oxidoreductase domain"/>
    <property type="match status" value="1"/>
</dbReference>
<evidence type="ECO:0000313" key="3">
    <source>
        <dbReference type="EMBL" id="TKA26809.1"/>
    </source>
</evidence>
<dbReference type="Pfam" id="PF00248">
    <property type="entry name" value="Aldo_ket_red"/>
    <property type="match status" value="1"/>
</dbReference>
<dbReference type="InterPro" id="IPR023210">
    <property type="entry name" value="NADP_OxRdtase_dom"/>
</dbReference>
<feature type="domain" description="NADP-dependent oxidoreductase" evidence="2">
    <location>
        <begin position="226"/>
        <end position="535"/>
    </location>
</feature>
<dbReference type="InterPro" id="IPR036812">
    <property type="entry name" value="NAD(P)_OxRdtase_dom_sf"/>
</dbReference>
<dbReference type="CDD" id="cd19101">
    <property type="entry name" value="AKR_unchar"/>
    <property type="match status" value="1"/>
</dbReference>
<accession>A0A4V5N5W2</accession>
<sequence>MAGHVNMMDDVLIANLPVTWLQSSLRTLVSQGSSTQQPFVQHVRNRLLESPPPLLEPDVLFPNATDVSQKCVDYLALTRCIFSSKLAEFSLPYLTHFVQCLVERQTTWANRSQLERVMVQFDGDIVQAVQALKESRSTHSPELLDQLERLVSALEQFRTYSSTNIDLKFPFRRAERQTKDLLLGWYPESKTAQNTSRTMSPPLPTTLPERSNIETFKLGPHSMPRLFNGLWQLSSPAWGSGTNEAQEQALAQLLESGLTTADMADHYGDAELIYGDFRNKLMPEVKSKVFAATKWCVFSPPQEPVTKDWVLEAVKERSRRLGGRVEVLQFHWHDYEATEYLDILVHLVNISKEQPGLVSAIGLCNFDAEHTDAVCSYLIGQTGSVGIVSNQIQFSLFDSRPLHRMCAVCEKYGLKLLTYGSFCGGFLASKWIDQPAPDIYKAVEPLTPSQRKYLDIIKAWGTWEDYQHLLRGLSEIGQKYNVSLSNVAIRWVLQQPAVGAAIVGTRLGVSSHGNDNTRVSSLRLSEEDSSAINRIALGEDLTRSKALFEKLGDCGNEYRALQ</sequence>
<keyword evidence="1" id="KW-0560">Oxidoreductase</keyword>
<dbReference type="AlphaFoldDB" id="A0A4V5N5W2"/>
<proteinExistence type="predicted"/>
<dbReference type="Proteomes" id="UP000308549">
    <property type="component" value="Unassembled WGS sequence"/>
</dbReference>
<evidence type="ECO:0000256" key="1">
    <source>
        <dbReference type="ARBA" id="ARBA00023002"/>
    </source>
</evidence>
<dbReference type="SUPFAM" id="SSF51430">
    <property type="entry name" value="NAD(P)-linked oxidoreductase"/>
    <property type="match status" value="1"/>
</dbReference>
<dbReference type="GO" id="GO:0016491">
    <property type="term" value="F:oxidoreductase activity"/>
    <property type="evidence" value="ECO:0007669"/>
    <property type="project" value="UniProtKB-KW"/>
</dbReference>
<protein>
    <recommendedName>
        <fullName evidence="2">NADP-dependent oxidoreductase domain-containing protein</fullName>
    </recommendedName>
</protein>
<reference evidence="3 4" key="1">
    <citation type="submission" date="2017-03" db="EMBL/GenBank/DDBJ databases">
        <title>Genomes of endolithic fungi from Antarctica.</title>
        <authorList>
            <person name="Coleine C."/>
            <person name="Masonjones S."/>
            <person name="Stajich J.E."/>
        </authorList>
    </citation>
    <scope>NUCLEOTIDE SEQUENCE [LARGE SCALE GENOMIC DNA]</scope>
    <source>
        <strain evidence="3 4">CCFEE 6315</strain>
    </source>
</reference>
<name>A0A4V5N5W2_9PEZI</name>
<evidence type="ECO:0000259" key="2">
    <source>
        <dbReference type="Pfam" id="PF00248"/>
    </source>
</evidence>
<dbReference type="PANTHER" id="PTHR43147">
    <property type="entry name" value="PROTEIN TAS"/>
    <property type="match status" value="1"/>
</dbReference>
<dbReference type="PANTHER" id="PTHR43147:SF2">
    <property type="entry name" value="NADP-DEPENDENT OXIDOREDUCTASE DOMAIN-CONTAINING PROTEIN"/>
    <property type="match status" value="1"/>
</dbReference>